<dbReference type="SMART" id="SM00271">
    <property type="entry name" value="DnaJ"/>
    <property type="match status" value="1"/>
</dbReference>
<protein>
    <recommendedName>
        <fullName evidence="3">Diphthamide biosynthesis protein 4</fullName>
    </recommendedName>
</protein>
<evidence type="ECO:0000256" key="2">
    <source>
        <dbReference type="ARBA" id="ARBA00006169"/>
    </source>
</evidence>
<comment type="similarity">
    <text evidence="2">Belongs to the DPH4 family.</text>
</comment>
<dbReference type="EMBL" id="BTGB01000001">
    <property type="protein sequence ID" value="GMM44953.1"/>
    <property type="molecule type" value="Genomic_DNA"/>
</dbReference>
<dbReference type="Gene3D" id="3.10.660.10">
    <property type="entry name" value="DPH Zinc finger"/>
    <property type="match status" value="1"/>
</dbReference>
<feature type="domain" description="DPH-type MB" evidence="7">
    <location>
        <begin position="95"/>
        <end position="160"/>
    </location>
</feature>
<dbReference type="Proteomes" id="UP001378960">
    <property type="component" value="Unassembled WGS sequence"/>
</dbReference>
<dbReference type="Gene3D" id="1.10.287.110">
    <property type="entry name" value="DnaJ domain"/>
    <property type="match status" value="1"/>
</dbReference>
<proteinExistence type="inferred from homology"/>
<evidence type="ECO:0000256" key="1">
    <source>
        <dbReference type="ARBA" id="ARBA00003474"/>
    </source>
</evidence>
<accession>A0AAV5R1V8</accession>
<name>A0AAV5R1V8_PICKL</name>
<keyword evidence="4" id="KW-0479">Metal-binding</keyword>
<evidence type="ECO:0000259" key="6">
    <source>
        <dbReference type="PROSITE" id="PS50076"/>
    </source>
</evidence>
<dbReference type="SUPFAM" id="SSF144217">
    <property type="entry name" value="CSL zinc finger"/>
    <property type="match status" value="1"/>
</dbReference>
<keyword evidence="9" id="KW-1185">Reference proteome</keyword>
<dbReference type="InterPro" id="IPR036671">
    <property type="entry name" value="DPH_MB_sf"/>
</dbReference>
<organism evidence="8 9">
    <name type="scientific">Pichia kluyveri</name>
    <name type="common">Yeast</name>
    <dbReference type="NCBI Taxonomy" id="36015"/>
    <lineage>
        <taxon>Eukaryota</taxon>
        <taxon>Fungi</taxon>
        <taxon>Dikarya</taxon>
        <taxon>Ascomycota</taxon>
        <taxon>Saccharomycotina</taxon>
        <taxon>Pichiomycetes</taxon>
        <taxon>Pichiales</taxon>
        <taxon>Pichiaceae</taxon>
        <taxon>Pichia</taxon>
    </lineage>
</organism>
<evidence type="ECO:0000256" key="5">
    <source>
        <dbReference type="ARBA" id="ARBA00023004"/>
    </source>
</evidence>
<dbReference type="PROSITE" id="PS51074">
    <property type="entry name" value="DPH_MB"/>
    <property type="match status" value="1"/>
</dbReference>
<evidence type="ECO:0000313" key="9">
    <source>
        <dbReference type="Proteomes" id="UP001378960"/>
    </source>
</evidence>
<dbReference type="PRINTS" id="PR00625">
    <property type="entry name" value="JDOMAIN"/>
</dbReference>
<dbReference type="Pfam" id="PF00226">
    <property type="entry name" value="DnaJ"/>
    <property type="match status" value="1"/>
</dbReference>
<dbReference type="InterPro" id="IPR007872">
    <property type="entry name" value="DPH_MB_dom"/>
</dbReference>
<dbReference type="AlphaFoldDB" id="A0AAV5R1V8"/>
<dbReference type="PROSITE" id="PS50076">
    <property type="entry name" value="DNAJ_2"/>
    <property type="match status" value="1"/>
</dbReference>
<dbReference type="GO" id="GO:0046872">
    <property type="term" value="F:metal ion binding"/>
    <property type="evidence" value="ECO:0007669"/>
    <property type="project" value="UniProtKB-KW"/>
</dbReference>
<evidence type="ECO:0000256" key="4">
    <source>
        <dbReference type="ARBA" id="ARBA00022723"/>
    </source>
</evidence>
<keyword evidence="5" id="KW-0408">Iron</keyword>
<dbReference type="InterPro" id="IPR001623">
    <property type="entry name" value="DnaJ_domain"/>
</dbReference>
<comment type="function">
    <text evidence="1">Required for the first step of diphthamide biosynthesis, the transfer of 3-amino-3-carboxypropyl from S-adenosyl-L-methionine to a histidine residue. Diphthamide is a post-translational modification of histidine which occurs in elongation factor 2.</text>
</comment>
<dbReference type="InterPro" id="IPR052763">
    <property type="entry name" value="DnaJ_C4"/>
</dbReference>
<dbReference type="PANTHER" id="PTHR44825">
    <property type="match status" value="1"/>
</dbReference>
<evidence type="ECO:0000259" key="7">
    <source>
        <dbReference type="PROSITE" id="PS51074"/>
    </source>
</evidence>
<dbReference type="CDD" id="cd06257">
    <property type="entry name" value="DnaJ"/>
    <property type="match status" value="1"/>
</dbReference>
<reference evidence="8 9" key="1">
    <citation type="journal article" date="2023" name="Elife">
        <title>Identification of key yeast species and microbe-microbe interactions impacting larval growth of Drosophila in the wild.</title>
        <authorList>
            <person name="Mure A."/>
            <person name="Sugiura Y."/>
            <person name="Maeda R."/>
            <person name="Honda K."/>
            <person name="Sakurai N."/>
            <person name="Takahashi Y."/>
            <person name="Watada M."/>
            <person name="Katoh T."/>
            <person name="Gotoh A."/>
            <person name="Gotoh Y."/>
            <person name="Taniguchi I."/>
            <person name="Nakamura K."/>
            <person name="Hayashi T."/>
            <person name="Katayama T."/>
            <person name="Uemura T."/>
            <person name="Hattori Y."/>
        </authorList>
    </citation>
    <scope>NUCLEOTIDE SEQUENCE [LARGE SCALE GENOMIC DNA]</scope>
    <source>
        <strain evidence="8 9">PK-24</strain>
    </source>
</reference>
<gene>
    <name evidence="8" type="ORF">DAPK24_015280</name>
</gene>
<evidence type="ECO:0000256" key="3">
    <source>
        <dbReference type="ARBA" id="ARBA00021797"/>
    </source>
</evidence>
<dbReference type="SUPFAM" id="SSF46565">
    <property type="entry name" value="Chaperone J-domain"/>
    <property type="match status" value="1"/>
</dbReference>
<sequence length="163" mass="18681">MELSSNHISYYQILKVSPNASLEEIKKSYRQRLLETHPDKQQSNNSNSTIQLIQLAYKTLSKIESREIYDKSLHDHFIKTGLVNTGNFNGIDIDGLDIIDLSQFNENDNGEFKHNCPRCTSIDSMIINENDLLDNLQNDDISTILVQCLHCSLWIGVTYSMIE</sequence>
<dbReference type="InterPro" id="IPR036869">
    <property type="entry name" value="J_dom_sf"/>
</dbReference>
<dbReference type="Pfam" id="PF05207">
    <property type="entry name" value="Zn_ribbon_CSL"/>
    <property type="match status" value="1"/>
</dbReference>
<evidence type="ECO:0000313" key="8">
    <source>
        <dbReference type="EMBL" id="GMM44953.1"/>
    </source>
</evidence>
<dbReference type="PANTHER" id="PTHR44825:SF1">
    <property type="entry name" value="DNAJ HOMOLOG SUBFAMILY C MEMBER 4"/>
    <property type="match status" value="1"/>
</dbReference>
<comment type="caution">
    <text evidence="8">The sequence shown here is derived from an EMBL/GenBank/DDBJ whole genome shotgun (WGS) entry which is preliminary data.</text>
</comment>
<feature type="domain" description="J" evidence="6">
    <location>
        <begin position="9"/>
        <end position="73"/>
    </location>
</feature>